<evidence type="ECO:0000256" key="6">
    <source>
        <dbReference type="ARBA" id="ARBA00022741"/>
    </source>
</evidence>
<reference evidence="11" key="1">
    <citation type="journal article" date="2019" name="Int. J. Syst. Evol. Microbiol.">
        <title>The Global Catalogue of Microorganisms (GCM) 10K type strain sequencing project: providing services to taxonomists for standard genome sequencing and annotation.</title>
        <authorList>
            <consortium name="The Broad Institute Genomics Platform"/>
            <consortium name="The Broad Institute Genome Sequencing Center for Infectious Disease"/>
            <person name="Wu L."/>
            <person name="Ma J."/>
        </authorList>
    </citation>
    <scope>NUCLEOTIDE SEQUENCE [LARGE SCALE GENOMIC DNA]</scope>
    <source>
        <strain evidence="11">CGMCC 1.10992</strain>
    </source>
</reference>
<dbReference type="SMART" id="SM00382">
    <property type="entry name" value="AAA"/>
    <property type="match status" value="1"/>
</dbReference>
<protein>
    <submittedName>
        <fullName evidence="10">Oligopeptide/dipeptide ABC transporter ATP-binding protein</fullName>
    </submittedName>
</protein>
<keyword evidence="5" id="KW-0997">Cell inner membrane</keyword>
<dbReference type="PANTHER" id="PTHR43297">
    <property type="entry name" value="OLIGOPEPTIDE TRANSPORT ATP-BINDING PROTEIN APPD"/>
    <property type="match status" value="1"/>
</dbReference>
<evidence type="ECO:0000256" key="4">
    <source>
        <dbReference type="ARBA" id="ARBA00022475"/>
    </source>
</evidence>
<comment type="similarity">
    <text evidence="2">Belongs to the ABC transporter superfamily.</text>
</comment>
<comment type="subcellular location">
    <subcellularLocation>
        <location evidence="1">Cell inner membrane</location>
        <topology evidence="1">Peripheral membrane protein</topology>
    </subcellularLocation>
</comment>
<accession>A0ABW4XQH2</accession>
<comment type="caution">
    <text evidence="10">The sequence shown here is derived from an EMBL/GenBank/DDBJ whole genome shotgun (WGS) entry which is preliminary data.</text>
</comment>
<dbReference type="InterPro" id="IPR003593">
    <property type="entry name" value="AAA+_ATPase"/>
</dbReference>
<dbReference type="InterPro" id="IPR013563">
    <property type="entry name" value="Oligopep_ABC_C"/>
</dbReference>
<gene>
    <name evidence="10" type="ORF">ACFSJ3_16385</name>
</gene>
<evidence type="ECO:0000313" key="10">
    <source>
        <dbReference type="EMBL" id="MFD2097572.1"/>
    </source>
</evidence>
<dbReference type="NCBIfam" id="TIGR01727">
    <property type="entry name" value="oligo_HPY"/>
    <property type="match status" value="1"/>
</dbReference>
<organism evidence="10 11">
    <name type="scientific">Corallincola platygyrae</name>
    <dbReference type="NCBI Taxonomy" id="1193278"/>
    <lineage>
        <taxon>Bacteria</taxon>
        <taxon>Pseudomonadati</taxon>
        <taxon>Pseudomonadota</taxon>
        <taxon>Gammaproteobacteria</taxon>
        <taxon>Alteromonadales</taxon>
        <taxon>Psychromonadaceae</taxon>
        <taxon>Corallincola</taxon>
    </lineage>
</organism>
<dbReference type="Pfam" id="PF00005">
    <property type="entry name" value="ABC_tran"/>
    <property type="match status" value="1"/>
</dbReference>
<keyword evidence="4" id="KW-1003">Cell membrane</keyword>
<dbReference type="SUPFAM" id="SSF52540">
    <property type="entry name" value="P-loop containing nucleoside triphosphate hydrolases"/>
    <property type="match status" value="1"/>
</dbReference>
<keyword evidence="11" id="KW-1185">Reference proteome</keyword>
<dbReference type="PROSITE" id="PS50893">
    <property type="entry name" value="ABC_TRANSPORTER_2"/>
    <property type="match status" value="1"/>
</dbReference>
<evidence type="ECO:0000256" key="2">
    <source>
        <dbReference type="ARBA" id="ARBA00005417"/>
    </source>
</evidence>
<dbReference type="RefSeq" id="WP_345341632.1">
    <property type="nucleotide sequence ID" value="NZ_BAABLI010000030.1"/>
</dbReference>
<evidence type="ECO:0000256" key="3">
    <source>
        <dbReference type="ARBA" id="ARBA00022448"/>
    </source>
</evidence>
<evidence type="ECO:0000256" key="8">
    <source>
        <dbReference type="ARBA" id="ARBA00023136"/>
    </source>
</evidence>
<dbReference type="PANTHER" id="PTHR43297:SF4">
    <property type="entry name" value="PUTRESCINE EXPORT SYSTEM ATP-BINDING PROTEIN SAPD"/>
    <property type="match status" value="1"/>
</dbReference>
<evidence type="ECO:0000256" key="7">
    <source>
        <dbReference type="ARBA" id="ARBA00022840"/>
    </source>
</evidence>
<dbReference type="Pfam" id="PF08352">
    <property type="entry name" value="oligo_HPY"/>
    <property type="match status" value="1"/>
</dbReference>
<dbReference type="InterPro" id="IPR050388">
    <property type="entry name" value="ABC_Ni/Peptide_Import"/>
</dbReference>
<feature type="domain" description="ABC transporter" evidence="9">
    <location>
        <begin position="4"/>
        <end position="261"/>
    </location>
</feature>
<dbReference type="Proteomes" id="UP001597380">
    <property type="component" value="Unassembled WGS sequence"/>
</dbReference>
<name>A0ABW4XQH2_9GAMM</name>
<evidence type="ECO:0000256" key="5">
    <source>
        <dbReference type="ARBA" id="ARBA00022519"/>
    </source>
</evidence>
<proteinExistence type="inferred from homology"/>
<keyword evidence="3" id="KW-0813">Transport</keyword>
<keyword evidence="6" id="KW-0547">Nucleotide-binding</keyword>
<dbReference type="CDD" id="cd03257">
    <property type="entry name" value="ABC_NikE_OppD_transporters"/>
    <property type="match status" value="1"/>
</dbReference>
<dbReference type="EMBL" id="JBHUHT010000026">
    <property type="protein sequence ID" value="MFD2097572.1"/>
    <property type="molecule type" value="Genomic_DNA"/>
</dbReference>
<dbReference type="InterPro" id="IPR027417">
    <property type="entry name" value="P-loop_NTPase"/>
</dbReference>
<dbReference type="InterPro" id="IPR003439">
    <property type="entry name" value="ABC_transporter-like_ATP-bd"/>
</dbReference>
<evidence type="ECO:0000313" key="11">
    <source>
        <dbReference type="Proteomes" id="UP001597380"/>
    </source>
</evidence>
<keyword evidence="7 10" id="KW-0067">ATP-binding</keyword>
<dbReference type="GO" id="GO:0005524">
    <property type="term" value="F:ATP binding"/>
    <property type="evidence" value="ECO:0007669"/>
    <property type="project" value="UniProtKB-KW"/>
</dbReference>
<keyword evidence="8" id="KW-0472">Membrane</keyword>
<dbReference type="Gene3D" id="3.40.50.300">
    <property type="entry name" value="P-loop containing nucleotide triphosphate hydrolases"/>
    <property type="match status" value="1"/>
</dbReference>
<evidence type="ECO:0000259" key="9">
    <source>
        <dbReference type="PROSITE" id="PS50893"/>
    </source>
</evidence>
<evidence type="ECO:0000256" key="1">
    <source>
        <dbReference type="ARBA" id="ARBA00004417"/>
    </source>
</evidence>
<sequence>MSLLDIKNLSITLKTENGEITAVDRVSLSLADGEIHALAGESGSGKSLLAKAISGLLSDDWSVIADRMFYNGEDLQAMDYQDRRELMGSEIAMIFQDPENSLDPIMRIEEQLIETLPKPDSKGPFSFFRAHKRLRQSAISLLHQVGVKDHERLLKAYPHDVSEGLCQKVVIAMAIAHRPRLLIADEPTATMEPRAQGQLFRLLRKFNQLHNMSILLLSHDLYTAAQLSNRITMMYCGHVVESGLTKRMIAHPVHPYTEAMVNSTPSFSGQLIHKSSLPELRGGVPTLQHLPIGCRLGPRCPYAQKECVEVPALKRFKGRSYRCHFPLNLEALRKKDKQ</sequence>